<feature type="transmembrane region" description="Helical" evidence="8">
    <location>
        <begin position="182"/>
        <end position="200"/>
    </location>
</feature>
<feature type="transmembrane region" description="Helical" evidence="8">
    <location>
        <begin position="375"/>
        <end position="395"/>
    </location>
</feature>
<dbReference type="EMBL" id="JAVMIP010000022">
    <property type="protein sequence ID" value="MDS3862118.1"/>
    <property type="molecule type" value="Genomic_DNA"/>
</dbReference>
<keyword evidence="4" id="KW-0808">Transferase</keyword>
<feature type="transmembrane region" description="Helical" evidence="8">
    <location>
        <begin position="294"/>
        <end position="313"/>
    </location>
</feature>
<accession>A0AAE4FUH1</accession>
<dbReference type="Proteomes" id="UP001268256">
    <property type="component" value="Unassembled WGS sequence"/>
</dbReference>
<feature type="transmembrane region" description="Helical" evidence="8">
    <location>
        <begin position="349"/>
        <end position="368"/>
    </location>
</feature>
<evidence type="ECO:0000259" key="9">
    <source>
        <dbReference type="Pfam" id="PF02366"/>
    </source>
</evidence>
<evidence type="ECO:0000256" key="4">
    <source>
        <dbReference type="ARBA" id="ARBA00022679"/>
    </source>
</evidence>
<dbReference type="GO" id="GO:0000030">
    <property type="term" value="F:mannosyltransferase activity"/>
    <property type="evidence" value="ECO:0007669"/>
    <property type="project" value="InterPro"/>
</dbReference>
<dbReference type="AlphaFoldDB" id="A0AAE4FUH1"/>
<keyword evidence="6 8" id="KW-1133">Transmembrane helix</keyword>
<protein>
    <submittedName>
        <fullName evidence="10">Phospholipid carrier-dependent glycosyltransferase</fullName>
    </submittedName>
</protein>
<dbReference type="InterPro" id="IPR050297">
    <property type="entry name" value="LipidA_mod_glycosyltrf_83"/>
</dbReference>
<evidence type="ECO:0000256" key="6">
    <source>
        <dbReference type="ARBA" id="ARBA00022989"/>
    </source>
</evidence>
<feature type="transmembrane region" description="Helical" evidence="8">
    <location>
        <begin position="150"/>
        <end position="170"/>
    </location>
</feature>
<evidence type="ECO:0000313" key="11">
    <source>
        <dbReference type="Proteomes" id="UP001268256"/>
    </source>
</evidence>
<evidence type="ECO:0000256" key="1">
    <source>
        <dbReference type="ARBA" id="ARBA00004651"/>
    </source>
</evidence>
<feature type="transmembrane region" description="Helical" evidence="8">
    <location>
        <begin position="235"/>
        <end position="254"/>
    </location>
</feature>
<feature type="transmembrane region" description="Helical" evidence="8">
    <location>
        <begin position="83"/>
        <end position="116"/>
    </location>
</feature>
<name>A0AAE4FUH1_9CYAN</name>
<dbReference type="Pfam" id="PF02366">
    <property type="entry name" value="PMT"/>
    <property type="match status" value="1"/>
</dbReference>
<gene>
    <name evidence="10" type="ORF">RIF25_15045</name>
</gene>
<evidence type="ECO:0000256" key="3">
    <source>
        <dbReference type="ARBA" id="ARBA00022676"/>
    </source>
</evidence>
<dbReference type="GO" id="GO:0016763">
    <property type="term" value="F:pentosyltransferase activity"/>
    <property type="evidence" value="ECO:0007669"/>
    <property type="project" value="TreeGrafter"/>
</dbReference>
<reference evidence="11" key="1">
    <citation type="submission" date="2023-07" db="EMBL/GenBank/DDBJ databases">
        <authorList>
            <person name="Luz R."/>
            <person name="Cordeiro R."/>
            <person name="Fonseca A."/>
            <person name="Goncalves V."/>
        </authorList>
    </citation>
    <scope>NUCLEOTIDE SEQUENCE [LARGE SCALE GENOMIC DNA]</scope>
    <source>
        <strain evidence="11">BACA0444</strain>
    </source>
</reference>
<evidence type="ECO:0000256" key="8">
    <source>
        <dbReference type="SAM" id="Phobius"/>
    </source>
</evidence>
<keyword evidence="11" id="KW-1185">Reference proteome</keyword>
<feature type="transmembrane region" description="Helical" evidence="8">
    <location>
        <begin position="12"/>
        <end position="33"/>
    </location>
</feature>
<dbReference type="PANTHER" id="PTHR33908:SF11">
    <property type="entry name" value="MEMBRANE PROTEIN"/>
    <property type="match status" value="1"/>
</dbReference>
<keyword evidence="3" id="KW-0328">Glycosyltransferase</keyword>
<evidence type="ECO:0000256" key="2">
    <source>
        <dbReference type="ARBA" id="ARBA00022475"/>
    </source>
</evidence>
<sequence length="825" mass="92893">MSKLLTRAIPRWRDPLILVILWLGATVFDRLWLSLDQGVPAWDQGDHLSRALDYWRAFWQPDFFSGQWWTNLWQLSPSYRAPLVYLATVPLLQIFGTGVDGAITVNVLFTGILLVATYGLGRLLFDRLTGLWAASFALLMPFLIQLRLDYLLDYGLVALVTVTFWGLTAWRGAFLRSQTITGGSWLWAGLTGGGLGLTILTKPTGILFFAVPLAWMLVAVIKAKSWGRWGQLFSLGLAALITAGFWFQANWLTILTSTDRSNRNWQPEGVIPGDVWSNWIYYLRQLPDLVTGPVLWLSLGSFLLWLGYTLWRGNIRINPRPWQSGAWLLIFLLGTYVLFSIPQNKDPRHIVPIVPILLVLLSRGFTVWSRAWAGLLPMLAAGLTLYWVLVNWFPIPILSQGGGRHLPYPGPMYPLAEVAQTINSSTPYLRGNLAVLPNTAAVNPMNLNYFGQRENFKVFAREVGFQELGVEKDLDDFQWFLVKTGEQGVDHNFAPGKATLERLVVNSPQLAITQAWNLPDGSELKLYHQRQPQITVARKDSRDLQVGLKQVQVPEKVNPQQNIPVIYEVCGPWEQLKNGVLVLTWQNQTNLAWVHDHGIGLGNLDAGQFPSRRQPEGNYCVQERLVMPTAANLTPGPYRLTATYLNRQTQAHYPLNTTATTALDPTTAPIPAPTPDLVSQFRQLIPSLRQGQLDPVFGNLNRMNQADPTQDYYQQLAAAAQFRLQSEPNNLDQLYILLLTQVLQRQAPQAETTALKITELDAENPYAWAYLAVIYLYQWQGGKAQMALDQVARLNPNLSELKTLNIVAAIMQLNLVQAWSLLRNS</sequence>
<dbReference type="RefSeq" id="WP_322879330.1">
    <property type="nucleotide sequence ID" value="NZ_JAVMIP010000022.1"/>
</dbReference>
<keyword evidence="2" id="KW-1003">Cell membrane</keyword>
<feature type="domain" description="ArnT-like N-terminal" evidence="9">
    <location>
        <begin position="16"/>
        <end position="237"/>
    </location>
</feature>
<dbReference type="InterPro" id="IPR011990">
    <property type="entry name" value="TPR-like_helical_dom_sf"/>
</dbReference>
<keyword evidence="5 8" id="KW-0812">Transmembrane</keyword>
<evidence type="ECO:0000256" key="5">
    <source>
        <dbReference type="ARBA" id="ARBA00022692"/>
    </source>
</evidence>
<dbReference type="SUPFAM" id="SSF48452">
    <property type="entry name" value="TPR-like"/>
    <property type="match status" value="1"/>
</dbReference>
<comment type="subcellular location">
    <subcellularLocation>
        <location evidence="1">Cell membrane</location>
        <topology evidence="1">Multi-pass membrane protein</topology>
    </subcellularLocation>
</comment>
<dbReference type="GO" id="GO:0005886">
    <property type="term" value="C:plasma membrane"/>
    <property type="evidence" value="ECO:0007669"/>
    <property type="project" value="UniProtKB-SubCell"/>
</dbReference>
<feature type="transmembrane region" description="Helical" evidence="8">
    <location>
        <begin position="128"/>
        <end position="144"/>
    </location>
</feature>
<organism evidence="10 11">
    <name type="scientific">Pseudocalidococcus azoricus BACA0444</name>
    <dbReference type="NCBI Taxonomy" id="2918990"/>
    <lineage>
        <taxon>Bacteria</taxon>
        <taxon>Bacillati</taxon>
        <taxon>Cyanobacteriota</taxon>
        <taxon>Cyanophyceae</taxon>
        <taxon>Acaryochloridales</taxon>
        <taxon>Thermosynechococcaceae</taxon>
        <taxon>Pseudocalidococcus</taxon>
        <taxon>Pseudocalidococcus azoricus</taxon>
    </lineage>
</organism>
<feature type="transmembrane region" description="Helical" evidence="8">
    <location>
        <begin position="206"/>
        <end position="223"/>
    </location>
</feature>
<dbReference type="InterPro" id="IPR003342">
    <property type="entry name" value="ArnT-like_N"/>
</dbReference>
<keyword evidence="7 8" id="KW-0472">Membrane</keyword>
<dbReference type="Gene3D" id="1.25.40.10">
    <property type="entry name" value="Tetratricopeptide repeat domain"/>
    <property type="match status" value="1"/>
</dbReference>
<proteinExistence type="predicted"/>
<dbReference type="PANTHER" id="PTHR33908">
    <property type="entry name" value="MANNOSYLTRANSFERASE YKCB-RELATED"/>
    <property type="match status" value="1"/>
</dbReference>
<dbReference type="GO" id="GO:0006493">
    <property type="term" value="P:protein O-linked glycosylation"/>
    <property type="evidence" value="ECO:0007669"/>
    <property type="project" value="InterPro"/>
</dbReference>
<dbReference type="GO" id="GO:0009103">
    <property type="term" value="P:lipopolysaccharide biosynthetic process"/>
    <property type="evidence" value="ECO:0007669"/>
    <property type="project" value="UniProtKB-ARBA"/>
</dbReference>
<evidence type="ECO:0000313" key="10">
    <source>
        <dbReference type="EMBL" id="MDS3862118.1"/>
    </source>
</evidence>
<comment type="caution">
    <text evidence="10">The sequence shown here is derived from an EMBL/GenBank/DDBJ whole genome shotgun (WGS) entry which is preliminary data.</text>
</comment>
<feature type="transmembrane region" description="Helical" evidence="8">
    <location>
        <begin position="325"/>
        <end position="343"/>
    </location>
</feature>
<evidence type="ECO:0000256" key="7">
    <source>
        <dbReference type="ARBA" id="ARBA00023136"/>
    </source>
</evidence>